<feature type="transmembrane region" description="Helical" evidence="1">
    <location>
        <begin position="74"/>
        <end position="90"/>
    </location>
</feature>
<dbReference type="EMBL" id="LBYI01000001">
    <property type="protein sequence ID" value="KKR51336.1"/>
    <property type="molecule type" value="Genomic_DNA"/>
</dbReference>
<evidence type="ECO:0000313" key="2">
    <source>
        <dbReference type="EMBL" id="KKR51336.1"/>
    </source>
</evidence>
<sequence>MDQMRLIKFLSTWVINSVLLVVISQIFAGSVVLGNAVLSKGIAAVFSGFLLTTVFFLVPVAVEKSEAKIKDFRFWLILDFLALVIGVWAVKRLSVLTGLGIANILLVLVVAVLVALFDFATDKYSDTLLKKNK</sequence>
<protein>
    <recommendedName>
        <fullName evidence="4">Phage holin family protein</fullName>
    </recommendedName>
</protein>
<keyword evidence="1" id="KW-1133">Transmembrane helix</keyword>
<evidence type="ECO:0000256" key="1">
    <source>
        <dbReference type="SAM" id="Phobius"/>
    </source>
</evidence>
<feature type="transmembrane region" description="Helical" evidence="1">
    <location>
        <begin position="96"/>
        <end position="120"/>
    </location>
</feature>
<dbReference type="AlphaFoldDB" id="A0A0G0RN63"/>
<dbReference type="Proteomes" id="UP000034531">
    <property type="component" value="Unassembled WGS sequence"/>
</dbReference>
<feature type="transmembrane region" description="Helical" evidence="1">
    <location>
        <begin position="42"/>
        <end position="62"/>
    </location>
</feature>
<keyword evidence="1" id="KW-0812">Transmembrane</keyword>
<organism evidence="2 3">
    <name type="scientific">Candidatus Curtissbacteria bacterium GW2011_GWA1_40_16</name>
    <dbReference type="NCBI Taxonomy" id="1618405"/>
    <lineage>
        <taxon>Bacteria</taxon>
        <taxon>Candidatus Curtissiibacteriota</taxon>
    </lineage>
</organism>
<evidence type="ECO:0008006" key="4">
    <source>
        <dbReference type="Google" id="ProtNLM"/>
    </source>
</evidence>
<comment type="caution">
    <text evidence="2">The sequence shown here is derived from an EMBL/GenBank/DDBJ whole genome shotgun (WGS) entry which is preliminary data.</text>
</comment>
<keyword evidence="1" id="KW-0472">Membrane</keyword>
<evidence type="ECO:0000313" key="3">
    <source>
        <dbReference type="Proteomes" id="UP000034531"/>
    </source>
</evidence>
<proteinExistence type="predicted"/>
<name>A0A0G0RN63_9BACT</name>
<reference evidence="2 3" key="1">
    <citation type="journal article" date="2015" name="Nature">
        <title>rRNA introns, odd ribosomes, and small enigmatic genomes across a large radiation of phyla.</title>
        <authorList>
            <person name="Brown C.T."/>
            <person name="Hug L.A."/>
            <person name="Thomas B.C."/>
            <person name="Sharon I."/>
            <person name="Castelle C.J."/>
            <person name="Singh A."/>
            <person name="Wilkins M.J."/>
            <person name="Williams K.H."/>
            <person name="Banfield J.F."/>
        </authorList>
    </citation>
    <scope>NUCLEOTIDE SEQUENCE [LARGE SCALE GENOMIC DNA]</scope>
</reference>
<feature type="transmembrane region" description="Helical" evidence="1">
    <location>
        <begin position="12"/>
        <end position="36"/>
    </location>
</feature>
<accession>A0A0G0RN63</accession>
<gene>
    <name evidence="2" type="ORF">UT84_C0001G0021</name>
</gene>